<proteinExistence type="predicted"/>
<keyword evidence="8" id="KW-1185">Reference proteome</keyword>
<evidence type="ECO:0000259" key="6">
    <source>
        <dbReference type="PROSITE" id="PS50199"/>
    </source>
</evidence>
<dbReference type="AlphaFoldDB" id="A0A0C3CLB6"/>
<dbReference type="Proteomes" id="UP000053424">
    <property type="component" value="Unassembled WGS sequence"/>
</dbReference>
<dbReference type="GO" id="GO:0008270">
    <property type="term" value="F:zinc ion binding"/>
    <property type="evidence" value="ECO:0007669"/>
    <property type="project" value="UniProtKB-KW"/>
</dbReference>
<dbReference type="PROSITE" id="PS50199">
    <property type="entry name" value="ZF_RANBP2_2"/>
    <property type="match status" value="2"/>
</dbReference>
<feature type="compositionally biased region" description="Low complexity" evidence="5">
    <location>
        <begin position="570"/>
        <end position="580"/>
    </location>
</feature>
<feature type="compositionally biased region" description="Low complexity" evidence="5">
    <location>
        <begin position="520"/>
        <end position="535"/>
    </location>
</feature>
<dbReference type="Pfam" id="PF00641">
    <property type="entry name" value="Zn_ribbon_RanBP"/>
    <property type="match status" value="2"/>
</dbReference>
<feature type="region of interest" description="Disordered" evidence="5">
    <location>
        <begin position="35"/>
        <end position="94"/>
    </location>
</feature>
<dbReference type="InterPro" id="IPR001876">
    <property type="entry name" value="Znf_RanBP2"/>
</dbReference>
<feature type="compositionally biased region" description="Low complexity" evidence="5">
    <location>
        <begin position="230"/>
        <end position="254"/>
    </location>
</feature>
<dbReference type="EMBL" id="KN831773">
    <property type="protein sequence ID" value="KIM44566.1"/>
    <property type="molecule type" value="Genomic_DNA"/>
</dbReference>
<feature type="compositionally biased region" description="Polar residues" evidence="5">
    <location>
        <begin position="50"/>
        <end position="94"/>
    </location>
</feature>
<feature type="region of interest" description="Disordered" evidence="5">
    <location>
        <begin position="128"/>
        <end position="624"/>
    </location>
</feature>
<evidence type="ECO:0000256" key="3">
    <source>
        <dbReference type="ARBA" id="ARBA00022833"/>
    </source>
</evidence>
<keyword evidence="2 4" id="KW-0863">Zinc-finger</keyword>
<evidence type="ECO:0000313" key="7">
    <source>
        <dbReference type="EMBL" id="KIM44566.1"/>
    </source>
</evidence>
<feature type="compositionally biased region" description="Polar residues" evidence="5">
    <location>
        <begin position="136"/>
        <end position="167"/>
    </location>
</feature>
<dbReference type="SMART" id="SM00547">
    <property type="entry name" value="ZnF_RBZ"/>
    <property type="match status" value="2"/>
</dbReference>
<feature type="compositionally biased region" description="Low complexity" evidence="5">
    <location>
        <begin position="588"/>
        <end position="601"/>
    </location>
</feature>
<feature type="compositionally biased region" description="Basic and acidic residues" evidence="5">
    <location>
        <begin position="371"/>
        <end position="393"/>
    </location>
</feature>
<dbReference type="InterPro" id="IPR036443">
    <property type="entry name" value="Znf_RanBP2_sf"/>
</dbReference>
<keyword evidence="1" id="KW-0479">Metal-binding</keyword>
<gene>
    <name evidence="7" type="ORF">M413DRAFT_442536</name>
</gene>
<feature type="domain" description="RanBP2-type" evidence="6">
    <location>
        <begin position="768"/>
        <end position="797"/>
    </location>
</feature>
<accession>A0A0C3CLB6</accession>
<sequence>MSAVRTNANRAAARKHKFSPYARVVSSISKILGLSSAQDESENTLKDETNTQPGPIQSTRSLPSLSSKRDPNTNAPLQSSMSTGRIQPHSPESTANLMSDLSAITGVPITNEVAGRIMNRLAQHDLPGNASVESVPESTFRFTSRQGSPISSSASADTLNASPSTTPRRLPRNPNGSYRWGGGGSAKYQSPNRHRSPALVPPTTPAKTSAKSGEDSLPDSKRRRLGEDGSSSSHAGYSESSSSSHPIPFPVSSPTTPHTNGAAKPNALSSSSRLRTPVKPMKPTAPVVSSPLRQQVWSEASSSSSRDDTKRSPSQQPKQTKTANFMADLIKETTPPARTSHNFNPYDAPVGVPKKKRPRATGQPPQPTHAQRLEEQQRKEEEENQKKTDELKEYSPQAIIEATVPKGSKRSRPPAHFEKPSAVDDSTPTQRETPVVEETKTVAYTVEEVDEDTQRSAKRSKPSVNGHGLPSSVPKEAPSPSPAPEITIEEIADVDMQSAEKEQGKATPNDTPKPMNGNGSSAPAHSPSPASSRSSFGGLKANSIPKEPSKLRFSFQAESASTPPSPTPPVSSQAPQSTPATLPKTDFKFSPASPAFEFSFKADSKAGPSPTASPEQKIKKDDKPVGVDFIKAQVREMDVASLPQYDFTTNTTAVLPNITNHARVREDVKVLPKSTLPTFEFTAPATGFSFNYDPSNPKRVDVPSFHKSKASRTSPPKIPKPFPPGFSSTFAFGASSSSPTPAAPAPAPVPPSKGFDFAAAGMKAPTPKKDTWTCSDCMVTNSLSASKCVACEAPAPQGAPTPSFTPPTVAATPPAVPVKGFDFAAAGMKVPTVSKDAWTCSLCAISNEKSLSKCKACETPVTLFS</sequence>
<evidence type="ECO:0000256" key="2">
    <source>
        <dbReference type="ARBA" id="ARBA00022771"/>
    </source>
</evidence>
<reference evidence="7 8" key="1">
    <citation type="submission" date="2014-04" db="EMBL/GenBank/DDBJ databases">
        <authorList>
            <consortium name="DOE Joint Genome Institute"/>
            <person name="Kuo A."/>
            <person name="Gay G."/>
            <person name="Dore J."/>
            <person name="Kohler A."/>
            <person name="Nagy L.G."/>
            <person name="Floudas D."/>
            <person name="Copeland A."/>
            <person name="Barry K.W."/>
            <person name="Cichocki N."/>
            <person name="Veneault-Fourrey C."/>
            <person name="LaButti K."/>
            <person name="Lindquist E.A."/>
            <person name="Lipzen A."/>
            <person name="Lundell T."/>
            <person name="Morin E."/>
            <person name="Murat C."/>
            <person name="Sun H."/>
            <person name="Tunlid A."/>
            <person name="Henrissat B."/>
            <person name="Grigoriev I.V."/>
            <person name="Hibbett D.S."/>
            <person name="Martin F."/>
            <person name="Nordberg H.P."/>
            <person name="Cantor M.N."/>
            <person name="Hua S.X."/>
        </authorList>
    </citation>
    <scope>NUCLEOTIDE SEQUENCE [LARGE SCALE GENOMIC DNA]</scope>
    <source>
        <strain evidence="8">h7</strain>
    </source>
</reference>
<evidence type="ECO:0000256" key="5">
    <source>
        <dbReference type="SAM" id="MobiDB-lite"/>
    </source>
</evidence>
<evidence type="ECO:0000313" key="8">
    <source>
        <dbReference type="Proteomes" id="UP000053424"/>
    </source>
</evidence>
<reference evidence="8" key="2">
    <citation type="submission" date="2015-01" db="EMBL/GenBank/DDBJ databases">
        <title>Evolutionary Origins and Diversification of the Mycorrhizal Mutualists.</title>
        <authorList>
            <consortium name="DOE Joint Genome Institute"/>
            <consortium name="Mycorrhizal Genomics Consortium"/>
            <person name="Kohler A."/>
            <person name="Kuo A."/>
            <person name="Nagy L.G."/>
            <person name="Floudas D."/>
            <person name="Copeland A."/>
            <person name="Barry K.W."/>
            <person name="Cichocki N."/>
            <person name="Veneault-Fourrey C."/>
            <person name="LaButti K."/>
            <person name="Lindquist E.A."/>
            <person name="Lipzen A."/>
            <person name="Lundell T."/>
            <person name="Morin E."/>
            <person name="Murat C."/>
            <person name="Riley R."/>
            <person name="Ohm R."/>
            <person name="Sun H."/>
            <person name="Tunlid A."/>
            <person name="Henrissat B."/>
            <person name="Grigoriev I.V."/>
            <person name="Hibbett D.S."/>
            <person name="Martin F."/>
        </authorList>
    </citation>
    <scope>NUCLEOTIDE SEQUENCE [LARGE SCALE GENOMIC DNA]</scope>
    <source>
        <strain evidence="8">h7</strain>
    </source>
</reference>
<evidence type="ECO:0000256" key="4">
    <source>
        <dbReference type="PROSITE-ProRule" id="PRU00322"/>
    </source>
</evidence>
<dbReference type="OrthoDB" id="79830at2759"/>
<name>A0A0C3CLB6_HEBCY</name>
<evidence type="ECO:0000256" key="1">
    <source>
        <dbReference type="ARBA" id="ARBA00022723"/>
    </source>
</evidence>
<dbReference type="HOGENOM" id="CLU_015888_0_0_1"/>
<dbReference type="Gene3D" id="4.10.1060.10">
    <property type="entry name" value="Zinc finger, RanBP2-type"/>
    <property type="match status" value="2"/>
</dbReference>
<keyword evidence="3" id="KW-0862">Zinc</keyword>
<organism evidence="7 8">
    <name type="scientific">Hebeloma cylindrosporum</name>
    <dbReference type="NCBI Taxonomy" id="76867"/>
    <lineage>
        <taxon>Eukaryota</taxon>
        <taxon>Fungi</taxon>
        <taxon>Dikarya</taxon>
        <taxon>Basidiomycota</taxon>
        <taxon>Agaricomycotina</taxon>
        <taxon>Agaricomycetes</taxon>
        <taxon>Agaricomycetidae</taxon>
        <taxon>Agaricales</taxon>
        <taxon>Agaricineae</taxon>
        <taxon>Hymenogastraceae</taxon>
        <taxon>Hebeloma</taxon>
    </lineage>
</organism>
<dbReference type="STRING" id="686832.A0A0C3CLB6"/>
<protein>
    <recommendedName>
        <fullName evidence="6">RanBP2-type domain-containing protein</fullName>
    </recommendedName>
</protein>
<feature type="domain" description="RanBP2-type" evidence="6">
    <location>
        <begin position="834"/>
        <end position="863"/>
    </location>
</feature>
<dbReference type="PROSITE" id="PS01358">
    <property type="entry name" value="ZF_RANBP2_1"/>
    <property type="match status" value="2"/>
</dbReference>
<dbReference type="SUPFAM" id="SSF90209">
    <property type="entry name" value="Ran binding protein zinc finger-like"/>
    <property type="match status" value="2"/>
</dbReference>